<evidence type="ECO:0000313" key="2">
    <source>
        <dbReference type="Proteomes" id="UP001172386"/>
    </source>
</evidence>
<gene>
    <name evidence="1" type="ORF">H2198_001541</name>
</gene>
<keyword evidence="2" id="KW-1185">Reference proteome</keyword>
<proteinExistence type="predicted"/>
<organism evidence="1 2">
    <name type="scientific">Neophaeococcomyces mojaviensis</name>
    <dbReference type="NCBI Taxonomy" id="3383035"/>
    <lineage>
        <taxon>Eukaryota</taxon>
        <taxon>Fungi</taxon>
        <taxon>Dikarya</taxon>
        <taxon>Ascomycota</taxon>
        <taxon>Pezizomycotina</taxon>
        <taxon>Eurotiomycetes</taxon>
        <taxon>Chaetothyriomycetidae</taxon>
        <taxon>Chaetothyriales</taxon>
        <taxon>Chaetothyriales incertae sedis</taxon>
        <taxon>Neophaeococcomyces</taxon>
    </lineage>
</organism>
<sequence>MLIATMSLKLDPEYAMAAAPIMAMMVQAPVPADHDVDTRRTNFKAGIGALLAAMPAFPDVEIIEHKIISYDGAGIVVYQTRNTGADAGPGPAIVHAHGGGMIAGDAVTLNPAVKTFVSMSCVQFFDVEYRLAPEHPHPTLVEDTYAALTWLHEHAAELQVDKTRIGVMGESVGGGIVAGVTLMARDRKLQPPLAKSILIYPMLDSRNIKPVVEDLDQYLVWTVGSNLTGWKALLGDELGSDDVSPYASPSHVKSVEGLPSTYTDCGSLDLFRDEVTEYARRLAAANVDVEYHLYPGVPHGFEILAPDVSVAKQALANRIKALKSF</sequence>
<name>A0ACC3AHB5_9EURO</name>
<dbReference type="EMBL" id="JAPDRQ010000017">
    <property type="protein sequence ID" value="KAJ9662190.1"/>
    <property type="molecule type" value="Genomic_DNA"/>
</dbReference>
<evidence type="ECO:0000313" key="1">
    <source>
        <dbReference type="EMBL" id="KAJ9662190.1"/>
    </source>
</evidence>
<comment type="caution">
    <text evidence="1">The sequence shown here is derived from an EMBL/GenBank/DDBJ whole genome shotgun (WGS) entry which is preliminary data.</text>
</comment>
<dbReference type="Proteomes" id="UP001172386">
    <property type="component" value="Unassembled WGS sequence"/>
</dbReference>
<protein>
    <submittedName>
        <fullName evidence="1">Uncharacterized protein</fullName>
    </submittedName>
</protein>
<accession>A0ACC3AHB5</accession>
<reference evidence="1" key="1">
    <citation type="submission" date="2022-10" db="EMBL/GenBank/DDBJ databases">
        <title>Culturing micro-colonial fungi from biological soil crusts in the Mojave desert and describing Neophaeococcomyces mojavensis, and introducing the new genera and species Taxawa tesnikishii.</title>
        <authorList>
            <person name="Kurbessoian T."/>
            <person name="Stajich J.E."/>
        </authorList>
    </citation>
    <scope>NUCLEOTIDE SEQUENCE</scope>
    <source>
        <strain evidence="1">JES_112</strain>
    </source>
</reference>